<protein>
    <submittedName>
        <fullName evidence="1">Uncharacterized protein</fullName>
    </submittedName>
</protein>
<evidence type="ECO:0000313" key="1">
    <source>
        <dbReference type="EMBL" id="EGO22891.1"/>
    </source>
</evidence>
<dbReference type="KEGG" id="sla:SERLADRAFT_439666"/>
<proteinExistence type="predicted"/>
<sequence>MPLIRLSRLTPNVARRSSASLLLSPPLQAQMLPRITSIAVSSTFKHKRFIVHACSSVQSTAGQAGLLILSIHPSSMSDLENNILLLAVSISSADVYNVNADHQTAAPPIEIYSAVFGHFSRRVRDPDFDVSDEASRDLLAKLLNLSLDTVSNQDKTSANYMSVHSMAMGVDAAPVIEEVQGELGLGGSDPFVQKYTQLALASTCLLPIRTSLKAQMRWIT</sequence>
<dbReference type="HOGENOM" id="CLU_1256711_0_0_1"/>
<dbReference type="RefSeq" id="XP_007320131.1">
    <property type="nucleotide sequence ID" value="XM_007320069.1"/>
</dbReference>
<dbReference type="Proteomes" id="UP000008064">
    <property type="component" value="Unassembled WGS sequence"/>
</dbReference>
<gene>
    <name evidence="1" type="ORF">SERLADRAFT_439666</name>
</gene>
<dbReference type="AlphaFoldDB" id="F8P160"/>
<dbReference type="GeneID" id="18815234"/>
<dbReference type="EMBL" id="GL945436">
    <property type="protein sequence ID" value="EGO22891.1"/>
    <property type="molecule type" value="Genomic_DNA"/>
</dbReference>
<name>F8P160_SERL9</name>
<accession>F8P160</accession>
<reference evidence="1" key="1">
    <citation type="submission" date="2011-04" db="EMBL/GenBank/DDBJ databases">
        <title>Evolution of plant cell wall degrading machinery underlies the functional diversity of forest fungi.</title>
        <authorList>
            <consortium name="US DOE Joint Genome Institute (JGI-PGF)"/>
            <person name="Eastwood D.C."/>
            <person name="Floudas D."/>
            <person name="Binder M."/>
            <person name="Majcherczyk A."/>
            <person name="Schneider P."/>
            <person name="Aerts A."/>
            <person name="Asiegbu F.O."/>
            <person name="Baker S.E."/>
            <person name="Barry K."/>
            <person name="Bendiksby M."/>
            <person name="Blumentritt M."/>
            <person name="Coutinho P.M."/>
            <person name="Cullen D."/>
            <person name="Cullen D."/>
            <person name="Gathman A."/>
            <person name="Goodell B."/>
            <person name="Henrissat B."/>
            <person name="Ihrmark K."/>
            <person name="Kauserud H."/>
            <person name="Kohler A."/>
            <person name="LaButti K."/>
            <person name="Lapidus A."/>
            <person name="Lavin J.L."/>
            <person name="Lee Y.-H."/>
            <person name="Lindquist E."/>
            <person name="Lilly W."/>
            <person name="Lucas S."/>
            <person name="Morin E."/>
            <person name="Murat C."/>
            <person name="Oguiza J.A."/>
            <person name="Park J."/>
            <person name="Pisabarro A.G."/>
            <person name="Riley R."/>
            <person name="Rosling A."/>
            <person name="Salamov A."/>
            <person name="Schmidt O."/>
            <person name="Schmutz J."/>
            <person name="Skrede I."/>
            <person name="Stenlid J."/>
            <person name="Wiebenga A."/>
            <person name="Xie X."/>
            <person name="Kues U."/>
            <person name="Hibbett D.S."/>
            <person name="Hoffmeister D."/>
            <person name="Hogberg N."/>
            <person name="Martin F."/>
            <person name="Grigoriev I.V."/>
            <person name="Watkinson S.C."/>
        </authorList>
    </citation>
    <scope>NUCLEOTIDE SEQUENCE</scope>
    <source>
        <strain evidence="1">S7.9</strain>
    </source>
</reference>
<organism>
    <name type="scientific">Serpula lacrymans var. lacrymans (strain S7.9)</name>
    <name type="common">Dry rot fungus</name>
    <dbReference type="NCBI Taxonomy" id="578457"/>
    <lineage>
        <taxon>Eukaryota</taxon>
        <taxon>Fungi</taxon>
        <taxon>Dikarya</taxon>
        <taxon>Basidiomycota</taxon>
        <taxon>Agaricomycotina</taxon>
        <taxon>Agaricomycetes</taxon>
        <taxon>Agaricomycetidae</taxon>
        <taxon>Boletales</taxon>
        <taxon>Coniophorineae</taxon>
        <taxon>Serpulaceae</taxon>
        <taxon>Serpula</taxon>
    </lineage>
</organism>